<dbReference type="EMBL" id="JBGBPQ010000014">
    <property type="protein sequence ID" value="KAL1511584.1"/>
    <property type="molecule type" value="Genomic_DNA"/>
</dbReference>
<evidence type="ECO:0000313" key="7">
    <source>
        <dbReference type="Proteomes" id="UP001515480"/>
    </source>
</evidence>
<dbReference type="SUPFAM" id="SSF54001">
    <property type="entry name" value="Cysteine proteinases"/>
    <property type="match status" value="1"/>
</dbReference>
<evidence type="ECO:0000256" key="4">
    <source>
        <dbReference type="ARBA" id="ARBA00022807"/>
    </source>
</evidence>
<evidence type="ECO:0000259" key="5">
    <source>
        <dbReference type="PROSITE" id="PS50600"/>
    </source>
</evidence>
<evidence type="ECO:0000313" key="6">
    <source>
        <dbReference type="EMBL" id="KAL1511584.1"/>
    </source>
</evidence>
<organism evidence="6 7">
    <name type="scientific">Prymnesium parvum</name>
    <name type="common">Toxic golden alga</name>
    <dbReference type="NCBI Taxonomy" id="97485"/>
    <lineage>
        <taxon>Eukaryota</taxon>
        <taxon>Haptista</taxon>
        <taxon>Haptophyta</taxon>
        <taxon>Prymnesiophyceae</taxon>
        <taxon>Prymnesiales</taxon>
        <taxon>Prymnesiaceae</taxon>
        <taxon>Prymnesium</taxon>
    </lineage>
</organism>
<sequence length="237" mass="25689">MDERLIENSLLFTGTGIFQAMGLSLRPEDCALLAPAAWLNDQLIAYYFEQLGAAADSRGASVLLLEPSLVHAAAILRDANALREMTSVPSTKGEPALIELMRTRRLVLMPVNDKGDPSEHEGGGHWSLLVFRRGDAGAPPRFEHYDSCKGANSSQARAVAQCFATLLEPNTAGATTQLVSMRTPQQVNGYDCGVYVLCIAEVLCVTADPAQAAQEIQSITPEAATVKRDKFRQMLQR</sequence>
<accession>A0AB34J2K0</accession>
<name>A0AB34J2K0_PRYPA</name>
<dbReference type="PANTHER" id="PTHR46468">
    <property type="entry name" value="SENTRIN-SPECIFIC PROTEASE 8"/>
    <property type="match status" value="1"/>
</dbReference>
<dbReference type="PANTHER" id="PTHR46468:SF1">
    <property type="entry name" value="SENTRIN-SPECIFIC PROTEASE 8"/>
    <property type="match status" value="1"/>
</dbReference>
<keyword evidence="4" id="KW-0788">Thiol protease</keyword>
<feature type="domain" description="Ubiquitin-like protease family profile" evidence="5">
    <location>
        <begin position="23"/>
        <end position="203"/>
    </location>
</feature>
<dbReference type="Gene3D" id="3.40.395.10">
    <property type="entry name" value="Adenoviral Proteinase, Chain A"/>
    <property type="match status" value="1"/>
</dbReference>
<evidence type="ECO:0000256" key="1">
    <source>
        <dbReference type="ARBA" id="ARBA00005234"/>
    </source>
</evidence>
<dbReference type="GO" id="GO:0019784">
    <property type="term" value="F:deNEDDylase activity"/>
    <property type="evidence" value="ECO:0007669"/>
    <property type="project" value="InterPro"/>
</dbReference>
<keyword evidence="3" id="KW-0378">Hydrolase</keyword>
<dbReference type="GO" id="GO:0008234">
    <property type="term" value="F:cysteine-type peptidase activity"/>
    <property type="evidence" value="ECO:0007669"/>
    <property type="project" value="UniProtKB-KW"/>
</dbReference>
<gene>
    <name evidence="6" type="ORF">AB1Y20_006378</name>
</gene>
<evidence type="ECO:0000256" key="2">
    <source>
        <dbReference type="ARBA" id="ARBA00022670"/>
    </source>
</evidence>
<keyword evidence="7" id="KW-1185">Reference proteome</keyword>
<keyword evidence="2" id="KW-0645">Protease</keyword>
<comment type="similarity">
    <text evidence="1">Belongs to the peptidase C48 family.</text>
</comment>
<dbReference type="InterPro" id="IPR003653">
    <property type="entry name" value="Peptidase_C48_C"/>
</dbReference>
<dbReference type="Pfam" id="PF02902">
    <property type="entry name" value="Peptidase_C48"/>
    <property type="match status" value="1"/>
</dbReference>
<reference evidence="6 7" key="1">
    <citation type="journal article" date="2024" name="Science">
        <title>Giant polyketide synthase enzymes in the biosynthesis of giant marine polyether toxins.</title>
        <authorList>
            <person name="Fallon T.R."/>
            <person name="Shende V.V."/>
            <person name="Wierzbicki I.H."/>
            <person name="Pendleton A.L."/>
            <person name="Watervoot N.F."/>
            <person name="Auber R.P."/>
            <person name="Gonzalez D.J."/>
            <person name="Wisecaver J.H."/>
            <person name="Moore B.S."/>
        </authorList>
    </citation>
    <scope>NUCLEOTIDE SEQUENCE [LARGE SCALE GENOMIC DNA]</scope>
    <source>
        <strain evidence="6 7">12B1</strain>
    </source>
</reference>
<dbReference type="GO" id="GO:0000338">
    <property type="term" value="P:protein deneddylation"/>
    <property type="evidence" value="ECO:0007669"/>
    <property type="project" value="TreeGrafter"/>
</dbReference>
<dbReference type="AlphaFoldDB" id="A0AB34J2K0"/>
<evidence type="ECO:0000256" key="3">
    <source>
        <dbReference type="ARBA" id="ARBA00022801"/>
    </source>
</evidence>
<dbReference type="PROSITE" id="PS50600">
    <property type="entry name" value="ULP_PROTEASE"/>
    <property type="match status" value="1"/>
</dbReference>
<comment type="caution">
    <text evidence="6">The sequence shown here is derived from an EMBL/GenBank/DDBJ whole genome shotgun (WGS) entry which is preliminary data.</text>
</comment>
<dbReference type="InterPro" id="IPR038765">
    <property type="entry name" value="Papain-like_cys_pep_sf"/>
</dbReference>
<dbReference type="InterPro" id="IPR044613">
    <property type="entry name" value="Nep1/2-like"/>
</dbReference>
<protein>
    <recommendedName>
        <fullName evidence="5">Ubiquitin-like protease family profile domain-containing protein</fullName>
    </recommendedName>
</protein>
<dbReference type="Proteomes" id="UP001515480">
    <property type="component" value="Unassembled WGS sequence"/>
</dbReference>
<dbReference type="GO" id="GO:0006508">
    <property type="term" value="P:proteolysis"/>
    <property type="evidence" value="ECO:0007669"/>
    <property type="project" value="UniProtKB-KW"/>
</dbReference>
<proteinExistence type="inferred from homology"/>